<proteinExistence type="predicted"/>
<protein>
    <submittedName>
        <fullName evidence="4">CHAT domain-containing protein</fullName>
    </submittedName>
</protein>
<keyword evidence="5" id="KW-1185">Reference proteome</keyword>
<feature type="coiled-coil region" evidence="1">
    <location>
        <begin position="637"/>
        <end position="694"/>
    </location>
</feature>
<name>A0ABT1L7G7_9HYPH</name>
<dbReference type="InterPro" id="IPR024983">
    <property type="entry name" value="CHAT_dom"/>
</dbReference>
<dbReference type="SUPFAM" id="SSF48452">
    <property type="entry name" value="TPR-like"/>
    <property type="match status" value="1"/>
</dbReference>
<dbReference type="PANTHER" id="PTHR10098:SF108">
    <property type="entry name" value="TETRATRICOPEPTIDE REPEAT PROTEIN 28"/>
    <property type="match status" value="1"/>
</dbReference>
<evidence type="ECO:0000313" key="5">
    <source>
        <dbReference type="Proteomes" id="UP001205890"/>
    </source>
</evidence>
<dbReference type="InterPro" id="IPR011990">
    <property type="entry name" value="TPR-like_helical_dom_sf"/>
</dbReference>
<dbReference type="RefSeq" id="WP_254738406.1">
    <property type="nucleotide sequence ID" value="NZ_JANCLU010000002.1"/>
</dbReference>
<dbReference type="Pfam" id="PF12770">
    <property type="entry name" value="CHAT"/>
    <property type="match status" value="1"/>
</dbReference>
<keyword evidence="1" id="KW-0175">Coiled coil</keyword>
<dbReference type="Gene3D" id="1.25.40.10">
    <property type="entry name" value="Tetratricopeptide repeat domain"/>
    <property type="match status" value="1"/>
</dbReference>
<feature type="domain" description="CHAT" evidence="3">
    <location>
        <begin position="786"/>
        <end position="1150"/>
    </location>
</feature>
<evidence type="ECO:0000259" key="3">
    <source>
        <dbReference type="Pfam" id="PF12770"/>
    </source>
</evidence>
<comment type="caution">
    <text evidence="4">The sequence shown here is derived from an EMBL/GenBank/DDBJ whole genome shotgun (WGS) entry which is preliminary data.</text>
</comment>
<dbReference type="Proteomes" id="UP001205890">
    <property type="component" value="Unassembled WGS sequence"/>
</dbReference>
<dbReference type="Pfam" id="PF13424">
    <property type="entry name" value="TPR_12"/>
    <property type="match status" value="1"/>
</dbReference>
<evidence type="ECO:0000256" key="1">
    <source>
        <dbReference type="SAM" id="Coils"/>
    </source>
</evidence>
<dbReference type="EMBL" id="JANCLU010000002">
    <property type="protein sequence ID" value="MCP8937426.1"/>
    <property type="molecule type" value="Genomic_DNA"/>
</dbReference>
<reference evidence="4 5" key="1">
    <citation type="submission" date="2022-07" db="EMBL/GenBank/DDBJ databases">
        <authorList>
            <person name="Li W.-J."/>
            <person name="Deng Q.-Q."/>
        </authorList>
    </citation>
    <scope>NUCLEOTIDE SEQUENCE [LARGE SCALE GENOMIC DNA]</scope>
    <source>
        <strain evidence="4 5">SYSU M60028</strain>
    </source>
</reference>
<accession>A0ABT1L7G7</accession>
<sequence>MASLVLAGSGAGLAQSRPAAPPAGGAPGKPGSLSVSEALAIANRTVLVRPAVSRAVADIARLLDQYKPDPRRIQALRDLADRRTPADLKGAALADFLMERGLAARDLGRTQQRLADLKEAYLLVKPQLLLRSPIWVADFPTPANPDGSPAFQAYVEQKRAAKRAAMGAPMGMGGGGGIGRPGPGLGPGGPRPRNIDLLPKTPEEANERLAERVTPEQQRAVRILQAYVIAEMDVGHYRQAQSAFEEVRASLLTVMAGAVVSMDRGLIESYTAVGDLDGARRGVARIQQVVSLTRQFSFLSTQWNNQAAYLDGARGDVALAAGQPGEAEARFRSAMRLQEAAIKDSARWPSRPNPGAIETEISALRLKLGQALLRQKRLIEAEIETRRALFEFLKLQGVNGPKTARTVLMLAEILQMQGRFKDARKLGEMALDVYQRAGVDTALHADAYQRIALAQAAQGEWGPALDTYARLRTALAGGEAGRRRSFDLNLDLAAMLLGGHRAGEAVPILEAILAQREAQGADPYALAEARGLLGVALGLAGKLEGGLNLVQGAMPVLLAGRDDAEAEDDRWIEAQRRRLVADAYFGLLLKLRGSEAERKLGLDATALAFQLAEAANAQSVHSAIAAANARSVADPALAELIRQTQDADQHLAALKEMVRTALDAPASEQNARALQSLRTAVADLQRARLTLRRDIERRFPAYAELLHPRPVALEGARAALRPGQALLVTHFVEGRGYVWAVPREGDIAFSPMGLSEADLSLAVDEVLKSVTGEARSLEALPAFPVEAAHRIFDAVLAPVAAGWQGREALIVVASGPLQRLPAGMLVTRPTPQPAADPAAPRFAEYRGVPFLIRDMAVSQIPSVAALAALTARPSRLEQRKPFLGFGDPWFNGDQAHNAMAEEKASPVQLASAAGERRSAPTKLAAANAAAPRGSAPPSAAALTAELALLPRLPDTRRELREVAEALGAGPDDVLTGARASEQAVRSTRLDDRRVIMFATHGLVPGDLEGLAQPALALSSPEVPGVEGDGLLTLDDVLGLKLDADWIVLSACNTASAEAGNAEAASGLGRAFFYAGARALLATAWPVETRSARVLTTRLFGRQAADPALTRAAALRLAALDLLDKETLGGAGARISMGHPLFWAPFILIGDGN</sequence>
<organism evidence="4 5">
    <name type="scientific">Alsobacter ponti</name>
    <dbReference type="NCBI Taxonomy" id="2962936"/>
    <lineage>
        <taxon>Bacteria</taxon>
        <taxon>Pseudomonadati</taxon>
        <taxon>Pseudomonadota</taxon>
        <taxon>Alphaproteobacteria</taxon>
        <taxon>Hyphomicrobiales</taxon>
        <taxon>Alsobacteraceae</taxon>
        <taxon>Alsobacter</taxon>
    </lineage>
</organism>
<evidence type="ECO:0000313" key="4">
    <source>
        <dbReference type="EMBL" id="MCP8937426.1"/>
    </source>
</evidence>
<dbReference type="PANTHER" id="PTHR10098">
    <property type="entry name" value="RAPSYN-RELATED"/>
    <property type="match status" value="1"/>
</dbReference>
<evidence type="ECO:0000256" key="2">
    <source>
        <dbReference type="SAM" id="MobiDB-lite"/>
    </source>
</evidence>
<gene>
    <name evidence="4" type="ORF">NK718_02770</name>
</gene>
<feature type="region of interest" description="Disordered" evidence="2">
    <location>
        <begin position="1"/>
        <end position="29"/>
    </location>
</feature>